<gene>
    <name evidence="1" type="ORF">BV394_10135</name>
</gene>
<organism evidence="1 2">
    <name type="scientific">Brevirhabdus pacifica</name>
    <dbReference type="NCBI Taxonomy" id="1267768"/>
    <lineage>
        <taxon>Bacteria</taxon>
        <taxon>Pseudomonadati</taxon>
        <taxon>Pseudomonadota</taxon>
        <taxon>Alphaproteobacteria</taxon>
        <taxon>Rhodobacterales</taxon>
        <taxon>Paracoccaceae</taxon>
        <taxon>Brevirhabdus</taxon>
    </lineage>
</organism>
<dbReference type="InterPro" id="IPR045514">
    <property type="entry name" value="DUF6478"/>
</dbReference>
<dbReference type="Pfam" id="PF20086">
    <property type="entry name" value="DUF6478"/>
    <property type="match status" value="1"/>
</dbReference>
<keyword evidence="2" id="KW-1185">Reference proteome</keyword>
<evidence type="ECO:0000313" key="2">
    <source>
        <dbReference type="Proteomes" id="UP000187266"/>
    </source>
</evidence>
<dbReference type="EMBL" id="CP019124">
    <property type="protein sequence ID" value="APX90031.1"/>
    <property type="molecule type" value="Genomic_DNA"/>
</dbReference>
<proteinExistence type="predicted"/>
<dbReference type="RefSeq" id="WP_076980052.1">
    <property type="nucleotide sequence ID" value="NZ_CP019124.1"/>
</dbReference>
<evidence type="ECO:0000313" key="1">
    <source>
        <dbReference type="EMBL" id="APX90031.1"/>
    </source>
</evidence>
<protein>
    <submittedName>
        <fullName evidence="1">Uncharacterized protein</fullName>
    </submittedName>
</protein>
<sequence>MLERLKEVIGRYRQRRSLNWWHDAVAIAETTDLERLRTLRTHARQQRRRVEQVLHVADARLTLPLLSSNAIRKPMYCDWAYRPQIWRGPLSPPGISAVESQTAFGDEATVFHDCKVSELTLRQLRNTRGEDLAPFGLRMDVFQFDGSFLSLVLDLPAEAARDLRLTHVLRIEAIVELEKPLELFARLNIKHGPNTEQIVRELPVGSKEIMVEFDMAYTKINEKRVERIWLDLIFEGPEMNQIVIRDLTMIRRPRSEL</sequence>
<reference evidence="1 2" key="1">
    <citation type="submission" date="2017-01" db="EMBL/GenBank/DDBJ databases">
        <title>Genomic analysis of Xuhuaishuia manganoxidans DY6-4.</title>
        <authorList>
            <person name="Wang X."/>
        </authorList>
    </citation>
    <scope>NUCLEOTIDE SEQUENCE [LARGE SCALE GENOMIC DNA]</scope>
    <source>
        <strain evidence="1 2">DY6-4</strain>
    </source>
</reference>
<name>A0A1U7DJ84_9RHOB</name>
<accession>A0A1U7DJ84</accession>
<accession>A0A2M9DAJ7</accession>
<dbReference type="STRING" id="1267768.BV394_10135"/>
<dbReference type="Proteomes" id="UP000187266">
    <property type="component" value="Chromosome"/>
</dbReference>
<dbReference type="AlphaFoldDB" id="A0A1U7DJ84"/>
<dbReference type="OrthoDB" id="7827015at2"/>